<dbReference type="Pfam" id="PF00069">
    <property type="entry name" value="Pkinase"/>
    <property type="match status" value="1"/>
</dbReference>
<protein>
    <recommendedName>
        <fullName evidence="1">Protein kinase domain-containing protein</fullName>
    </recommendedName>
</protein>
<sequence length="367" mass="41074">MLSRVLTAKPRKIFKHGAKSTFGWSSKSVSASVNYDDFSTAVGFMEDLPLVYCGGHHDHRGRKQSCGSNSCETDTGWAHLRLKEVLRASIGVLGDQSRLGMTEKVVLTGGKIYVLKRFRKLSVGKSEFGKRIERFTQAIVNSKNLVPVTAYLYAKRIKFFLCDYYPMGSLADLLAGSRKHGHTALCWNQRLTIVLHIARAIAFIHAISPAQEKSMQMNVHGNIKASNVMINTDFSASLSDYGIAQIAERVEVLNAWQWRPVSPTDVYYTNVLCQKCDVFNFGVIILDILGGPDGTTLFMTNFVNEIKRGVKTGEIEFFEFSMKEEKEKKQAWQVLDIALACTNKQPEARPTIEQILLYLGDVCNNVA</sequence>
<proteinExistence type="predicted"/>
<organism evidence="2 3">
    <name type="scientific">Ficus carica</name>
    <name type="common">Common fig</name>
    <dbReference type="NCBI Taxonomy" id="3494"/>
    <lineage>
        <taxon>Eukaryota</taxon>
        <taxon>Viridiplantae</taxon>
        <taxon>Streptophyta</taxon>
        <taxon>Embryophyta</taxon>
        <taxon>Tracheophyta</taxon>
        <taxon>Spermatophyta</taxon>
        <taxon>Magnoliopsida</taxon>
        <taxon>eudicotyledons</taxon>
        <taxon>Gunneridae</taxon>
        <taxon>Pentapetalae</taxon>
        <taxon>rosids</taxon>
        <taxon>fabids</taxon>
        <taxon>Rosales</taxon>
        <taxon>Moraceae</taxon>
        <taxon>Ficeae</taxon>
        <taxon>Ficus</taxon>
    </lineage>
</organism>
<dbReference type="EMBL" id="BTGU01000003">
    <property type="protein sequence ID" value="GMN31624.1"/>
    <property type="molecule type" value="Genomic_DNA"/>
</dbReference>
<name>A0AA87ZEL4_FICCA</name>
<dbReference type="InterPro" id="IPR011009">
    <property type="entry name" value="Kinase-like_dom_sf"/>
</dbReference>
<dbReference type="SUPFAM" id="SSF56112">
    <property type="entry name" value="Protein kinase-like (PK-like)"/>
    <property type="match status" value="1"/>
</dbReference>
<dbReference type="PANTHER" id="PTHR48007">
    <property type="entry name" value="LEUCINE-RICH REPEAT RECEPTOR-LIKE PROTEIN KINASE PXC1"/>
    <property type="match status" value="1"/>
</dbReference>
<dbReference type="GO" id="GO:0005524">
    <property type="term" value="F:ATP binding"/>
    <property type="evidence" value="ECO:0007669"/>
    <property type="project" value="InterPro"/>
</dbReference>
<dbReference type="InterPro" id="IPR046959">
    <property type="entry name" value="PRK1-6/SRF4-like"/>
</dbReference>
<dbReference type="GO" id="GO:0004672">
    <property type="term" value="F:protein kinase activity"/>
    <property type="evidence" value="ECO:0007669"/>
    <property type="project" value="InterPro"/>
</dbReference>
<dbReference type="Gene3D" id="1.10.510.10">
    <property type="entry name" value="Transferase(Phosphotransferase) domain 1"/>
    <property type="match status" value="1"/>
</dbReference>
<dbReference type="AlphaFoldDB" id="A0AA87ZEL4"/>
<keyword evidence="3" id="KW-1185">Reference proteome</keyword>
<evidence type="ECO:0000313" key="2">
    <source>
        <dbReference type="EMBL" id="GMN31624.1"/>
    </source>
</evidence>
<dbReference type="PROSITE" id="PS50011">
    <property type="entry name" value="PROTEIN_KINASE_DOM"/>
    <property type="match status" value="1"/>
</dbReference>
<evidence type="ECO:0000313" key="3">
    <source>
        <dbReference type="Proteomes" id="UP001187192"/>
    </source>
</evidence>
<comment type="caution">
    <text evidence="2">The sequence shown here is derived from an EMBL/GenBank/DDBJ whole genome shotgun (WGS) entry which is preliminary data.</text>
</comment>
<dbReference type="InterPro" id="IPR000719">
    <property type="entry name" value="Prot_kinase_dom"/>
</dbReference>
<reference evidence="2" key="1">
    <citation type="submission" date="2023-07" db="EMBL/GenBank/DDBJ databases">
        <title>draft genome sequence of fig (Ficus carica).</title>
        <authorList>
            <person name="Takahashi T."/>
            <person name="Nishimura K."/>
        </authorList>
    </citation>
    <scope>NUCLEOTIDE SEQUENCE</scope>
</reference>
<evidence type="ECO:0000259" key="1">
    <source>
        <dbReference type="PROSITE" id="PS50011"/>
    </source>
</evidence>
<dbReference type="Proteomes" id="UP001187192">
    <property type="component" value="Unassembled WGS sequence"/>
</dbReference>
<dbReference type="PANTHER" id="PTHR48007:SF55">
    <property type="entry name" value="PROTEIN KINASE DOMAIN-CONTAINING PROTEIN"/>
    <property type="match status" value="1"/>
</dbReference>
<gene>
    <name evidence="2" type="ORF">TIFTF001_003333</name>
</gene>
<feature type="domain" description="Protein kinase" evidence="1">
    <location>
        <begin position="82"/>
        <end position="359"/>
    </location>
</feature>
<accession>A0AA87ZEL4</accession>